<feature type="domain" description="Methyl-accepting transducer" evidence="10">
    <location>
        <begin position="299"/>
        <end position="528"/>
    </location>
</feature>
<dbReference type="STRING" id="1547922.ISF6_4066"/>
<comment type="caution">
    <text evidence="12">The sequence shown here is derived from an EMBL/GenBank/DDBJ whole genome shotgun (WGS) entry which is preliminary data.</text>
</comment>
<dbReference type="SUPFAM" id="SSF58104">
    <property type="entry name" value="Methyl-accepting chemotaxis protein (MCP) signaling domain"/>
    <property type="match status" value="1"/>
</dbReference>
<dbReference type="InterPro" id="IPR033480">
    <property type="entry name" value="sCache_2"/>
</dbReference>
<dbReference type="Pfam" id="PF13682">
    <property type="entry name" value="CZB"/>
    <property type="match status" value="1"/>
</dbReference>
<evidence type="ECO:0000256" key="5">
    <source>
        <dbReference type="ARBA" id="ARBA00022989"/>
    </source>
</evidence>
<dbReference type="SMART" id="SM00304">
    <property type="entry name" value="HAMP"/>
    <property type="match status" value="1"/>
</dbReference>
<evidence type="ECO:0000256" key="3">
    <source>
        <dbReference type="ARBA" id="ARBA00022481"/>
    </source>
</evidence>
<evidence type="ECO:0000256" key="1">
    <source>
        <dbReference type="ARBA" id="ARBA00004651"/>
    </source>
</evidence>
<reference evidence="12 13" key="2">
    <citation type="journal article" date="2016" name="Science">
        <title>A bacterium that degrades and assimilates poly(ethylene terephthalate).</title>
        <authorList>
            <person name="Yoshida S."/>
            <person name="Hiraga K."/>
            <person name="Takehana T."/>
            <person name="Taniguchi I."/>
            <person name="Yamaji H."/>
            <person name="Maeda Y."/>
            <person name="Toyohara K."/>
            <person name="Miyamoto K."/>
            <person name="Kimura Y."/>
            <person name="Oda K."/>
        </authorList>
    </citation>
    <scope>NUCLEOTIDE SEQUENCE [LARGE SCALE GENOMIC DNA]</scope>
    <source>
        <strain evidence="13">NBRC 110686 / TISTR 2288 / 201-F6</strain>
    </source>
</reference>
<feature type="transmembrane region" description="Helical" evidence="9">
    <location>
        <begin position="40"/>
        <end position="59"/>
    </location>
</feature>
<dbReference type="Gene3D" id="1.10.287.950">
    <property type="entry name" value="Methyl-accepting chemotaxis protein"/>
    <property type="match status" value="1"/>
</dbReference>
<dbReference type="PROSITE" id="PS50111">
    <property type="entry name" value="CHEMOTAXIS_TRANSDUC_2"/>
    <property type="match status" value="1"/>
</dbReference>
<dbReference type="PANTHER" id="PTHR43531:SF14">
    <property type="entry name" value="METHYL-ACCEPTING CHEMOTAXIS PROTEIN I-RELATED"/>
    <property type="match status" value="1"/>
</dbReference>
<name>A0A0K8NV64_PISS1</name>
<dbReference type="Pfam" id="PF00015">
    <property type="entry name" value="MCPsignal"/>
    <property type="match status" value="1"/>
</dbReference>
<dbReference type="SMART" id="SM01049">
    <property type="entry name" value="Cache_2"/>
    <property type="match status" value="1"/>
</dbReference>
<dbReference type="OrthoDB" id="8555762at2"/>
<evidence type="ECO:0000256" key="2">
    <source>
        <dbReference type="ARBA" id="ARBA00022475"/>
    </source>
</evidence>
<dbReference type="GO" id="GO:0004888">
    <property type="term" value="F:transmembrane signaling receptor activity"/>
    <property type="evidence" value="ECO:0007669"/>
    <property type="project" value="InterPro"/>
</dbReference>
<dbReference type="GO" id="GO:0007165">
    <property type="term" value="P:signal transduction"/>
    <property type="evidence" value="ECO:0007669"/>
    <property type="project" value="UniProtKB-KW"/>
</dbReference>
<dbReference type="SMART" id="SM00283">
    <property type="entry name" value="MA"/>
    <property type="match status" value="1"/>
</dbReference>
<evidence type="ECO:0000313" key="12">
    <source>
        <dbReference type="EMBL" id="GAP34287.1"/>
    </source>
</evidence>
<dbReference type="PANTHER" id="PTHR43531">
    <property type="entry name" value="PROTEIN ICFG"/>
    <property type="match status" value="1"/>
</dbReference>
<dbReference type="AlphaFoldDB" id="A0A0K8NV64"/>
<gene>
    <name evidence="12" type="ORF">ISF6_4066</name>
</gene>
<dbReference type="CDD" id="cd11386">
    <property type="entry name" value="MCP_signal"/>
    <property type="match status" value="1"/>
</dbReference>
<reference evidence="13" key="1">
    <citation type="submission" date="2015-07" db="EMBL/GenBank/DDBJ databases">
        <title>Discovery of a poly(ethylene terephthalate assimilation.</title>
        <authorList>
            <person name="Yoshida S."/>
            <person name="Hiraga K."/>
            <person name="Takehana T."/>
            <person name="Taniguchi I."/>
            <person name="Yamaji H."/>
            <person name="Maeda Y."/>
            <person name="Toyohara K."/>
            <person name="Miyamoto K."/>
            <person name="Kimura Y."/>
            <person name="Oda K."/>
        </authorList>
    </citation>
    <scope>NUCLEOTIDE SEQUENCE [LARGE SCALE GENOMIC DNA]</scope>
    <source>
        <strain evidence="13">NBRC 110686 / TISTR 2288 / 201-F6</strain>
    </source>
</reference>
<feature type="transmembrane region" description="Helical" evidence="9">
    <location>
        <begin position="219"/>
        <end position="243"/>
    </location>
</feature>
<dbReference type="InterPro" id="IPR003660">
    <property type="entry name" value="HAMP_dom"/>
</dbReference>
<evidence type="ECO:0000256" key="8">
    <source>
        <dbReference type="PROSITE-ProRule" id="PRU00284"/>
    </source>
</evidence>
<evidence type="ECO:0000259" key="11">
    <source>
        <dbReference type="PROSITE" id="PS50885"/>
    </source>
</evidence>
<evidence type="ECO:0000256" key="4">
    <source>
        <dbReference type="ARBA" id="ARBA00022692"/>
    </source>
</evidence>
<keyword evidence="3" id="KW-0488">Methylation</keyword>
<dbReference type="InterPro" id="IPR004089">
    <property type="entry name" value="MCPsignal_dom"/>
</dbReference>
<dbReference type="PRINTS" id="PR00260">
    <property type="entry name" value="CHEMTRNSDUCR"/>
</dbReference>
<keyword evidence="6 9" id="KW-0472">Membrane</keyword>
<comment type="subcellular location">
    <subcellularLocation>
        <location evidence="1">Cell membrane</location>
        <topology evidence="1">Multi-pass membrane protein</topology>
    </subcellularLocation>
</comment>
<dbReference type="EMBL" id="BBYR01000006">
    <property type="protein sequence ID" value="GAP34287.1"/>
    <property type="molecule type" value="Genomic_DNA"/>
</dbReference>
<dbReference type="Gene3D" id="3.30.450.20">
    <property type="entry name" value="PAS domain"/>
    <property type="match status" value="1"/>
</dbReference>
<protein>
    <submittedName>
        <fullName evidence="12">Methyl-accepting chemotaxis protein I</fullName>
    </submittedName>
</protein>
<keyword evidence="8" id="KW-0807">Transducer</keyword>
<dbReference type="FunFam" id="1.10.287.950:FF:000001">
    <property type="entry name" value="Methyl-accepting chemotaxis sensory transducer"/>
    <property type="match status" value="1"/>
</dbReference>
<keyword evidence="5 9" id="KW-1133">Transmembrane helix</keyword>
<dbReference type="PROSITE" id="PS50885">
    <property type="entry name" value="HAMP"/>
    <property type="match status" value="1"/>
</dbReference>
<dbReference type="Gene3D" id="1.20.120.30">
    <property type="entry name" value="Aspartate receptor, ligand-binding domain"/>
    <property type="match status" value="1"/>
</dbReference>
<evidence type="ECO:0000256" key="7">
    <source>
        <dbReference type="ARBA" id="ARBA00029447"/>
    </source>
</evidence>
<dbReference type="Pfam" id="PF17200">
    <property type="entry name" value="sCache_2"/>
    <property type="match status" value="1"/>
</dbReference>
<organism evidence="12 13">
    <name type="scientific">Piscinibacter sakaiensis</name>
    <name type="common">Ideonella sakaiensis</name>
    <dbReference type="NCBI Taxonomy" id="1547922"/>
    <lineage>
        <taxon>Bacteria</taxon>
        <taxon>Pseudomonadati</taxon>
        <taxon>Pseudomonadota</taxon>
        <taxon>Betaproteobacteria</taxon>
        <taxon>Burkholderiales</taxon>
        <taxon>Sphaerotilaceae</taxon>
        <taxon>Piscinibacter</taxon>
    </lineage>
</organism>
<keyword evidence="13" id="KW-1185">Reference proteome</keyword>
<dbReference type="Pfam" id="PF00672">
    <property type="entry name" value="HAMP"/>
    <property type="match status" value="1"/>
</dbReference>
<evidence type="ECO:0000313" key="13">
    <source>
        <dbReference type="Proteomes" id="UP000037660"/>
    </source>
</evidence>
<sequence>MATAAQDQREPRAGADSGFFAHHGLWAPGIRLFRALRFRAKAAIISLAFVLPLLGLMAWQLTNQAVLSMEARKDATRQHVEIAHGILESAHRQEVSGALSREAAQALAKQTIKGLRYDGAEYFWINDMRPHVVMHPTKPELDGQDASSIKDPDGLAVFQAFVATVRKQGRGFVEYQWPRPGSDKPVDKVSYVQGFEPWGWVVGSGIYVSDLQQAIRHQLAWMGAIVISALLLAGYLFLSFYRVMEGGLNETRRHLRAMTAGDLTTSPSPWGRDEAARLMFDLRDMQHSLRQMVLNVRRSSTEIVHSSSEVASGALDLSARTEQAAANLEESAASMEQITATVKNSADRASEAAAVAAGNSAVATDGGQIMRTVVQTMDGIRTSSTRIGDIIGTIDSIAFQTNILALNAAVEAARAGEQGRGFAVVAAEVRSLAHRSAQAAKEIKDLIGTSVEQVNAGAMVVQDAGAKMDEIVSASGRVSGLLGEIADGSREQSLGVAQIGQAVNELDRMTQQNAALVEQTAAAAAAMKDQAQALAHEVDRFKLPAGLEVVAETEANVAPDFDFDQAIEAHRQWKVRLRKAIAESARLEADVICRDDRCPLGKWLHGSGGQRWGAQPGFVALLQKHAEFHDVAGSVARQINAGAMDDAERMIGSGSRFAQVSTEVCTLLTRAKRGF</sequence>
<dbReference type="GO" id="GO:0006935">
    <property type="term" value="P:chemotaxis"/>
    <property type="evidence" value="ECO:0007669"/>
    <property type="project" value="InterPro"/>
</dbReference>
<evidence type="ECO:0000256" key="6">
    <source>
        <dbReference type="ARBA" id="ARBA00023136"/>
    </source>
</evidence>
<evidence type="ECO:0000259" key="10">
    <source>
        <dbReference type="PROSITE" id="PS50111"/>
    </source>
</evidence>
<accession>A0A0K8NV64</accession>
<comment type="similarity">
    <text evidence="7">Belongs to the methyl-accepting chemotaxis (MCP) protein family.</text>
</comment>
<proteinExistence type="inferred from homology"/>
<evidence type="ECO:0000256" key="9">
    <source>
        <dbReference type="SAM" id="Phobius"/>
    </source>
</evidence>
<keyword evidence="4 9" id="KW-0812">Transmembrane</keyword>
<keyword evidence="2" id="KW-1003">Cell membrane</keyword>
<dbReference type="InterPro" id="IPR025991">
    <property type="entry name" value="Chemoreceptor_zinc-bind_dom"/>
</dbReference>
<dbReference type="GO" id="GO:0005886">
    <property type="term" value="C:plasma membrane"/>
    <property type="evidence" value="ECO:0007669"/>
    <property type="project" value="UniProtKB-SubCell"/>
</dbReference>
<dbReference type="InterPro" id="IPR004090">
    <property type="entry name" value="Chemotax_Me-accpt_rcpt"/>
</dbReference>
<dbReference type="Proteomes" id="UP000037660">
    <property type="component" value="Unassembled WGS sequence"/>
</dbReference>
<feature type="domain" description="HAMP" evidence="11">
    <location>
        <begin position="242"/>
        <end position="294"/>
    </location>
</feature>
<dbReference type="InterPro" id="IPR051310">
    <property type="entry name" value="MCP_chemotaxis"/>
</dbReference>